<comment type="similarity">
    <text evidence="2">Belongs to the ATG3 family.</text>
</comment>
<gene>
    <name evidence="11" type="ORF">HDID_LOCUS8696</name>
</gene>
<protein>
    <recommendedName>
        <fullName evidence="3">Ubiquitin-like-conjugating enzyme ATG3</fullName>
    </recommendedName>
    <alternativeName>
        <fullName evidence="9">Autophagy-related protein 3</fullName>
    </alternativeName>
</protein>
<feature type="compositionally biased region" description="Polar residues" evidence="10">
    <location>
        <begin position="189"/>
        <end position="198"/>
    </location>
</feature>
<dbReference type="Proteomes" id="UP000274504">
    <property type="component" value="Unassembled WGS sequence"/>
</dbReference>
<reference evidence="11 12" key="2">
    <citation type="submission" date="2018-11" db="EMBL/GenBank/DDBJ databases">
        <authorList>
            <consortium name="Pathogen Informatics"/>
        </authorList>
    </citation>
    <scope>NUCLEOTIDE SEQUENCE [LARGE SCALE GENOMIC DNA]</scope>
</reference>
<feature type="region of interest" description="Disordered" evidence="10">
    <location>
        <begin position="101"/>
        <end position="124"/>
    </location>
</feature>
<sequence length="360" mass="40775">MDALRQSISRAALGIADLITPVLKESKFREEGVITPAEFVAAGDHLVHQCPTWHWASGELSHIRAYLPENKQYLYTKGVPCHKRFNQMFKVKGDENRVLEETDDDGGWVDAGFVETDNDNSANNDYDQFKSEDAIDRIASIDVNGSKTGDNLDDDDDEEAEDFDTFMQESMDDEEDDLVVPRVTPQPTPSTEAQASESDVLQTRTYDLYITYDKYYRTARFWLTGYDEHNKPLSGVQMFEDFRQVSLLQDHANKTITMEMHPHFTGVSMPSIHPCRQAELMKRLMDKMAGSSEDESLEAAQGNAVGSSTITQVVTSAGASDIDSQQKRQLGVHQYLMVFLKFVQSVIPTIDYDFTRNFKF</sequence>
<dbReference type="InterPro" id="IPR007135">
    <property type="entry name" value="Atg3/Atg10"/>
</dbReference>
<dbReference type="GO" id="GO:0061723">
    <property type="term" value="P:glycophagy"/>
    <property type="evidence" value="ECO:0007669"/>
    <property type="project" value="TreeGrafter"/>
</dbReference>
<dbReference type="GO" id="GO:0019776">
    <property type="term" value="F:Atg8-family ligase activity"/>
    <property type="evidence" value="ECO:0007669"/>
    <property type="project" value="TreeGrafter"/>
</dbReference>
<dbReference type="EMBL" id="UYSG01011126">
    <property type="protein sequence ID" value="VDL61014.1"/>
    <property type="molecule type" value="Genomic_DNA"/>
</dbReference>
<evidence type="ECO:0000256" key="5">
    <source>
        <dbReference type="ARBA" id="ARBA00022490"/>
    </source>
</evidence>
<dbReference type="WBParaSite" id="HDID_0000869801-mRNA-1">
    <property type="protein sequence ID" value="HDID_0000869801-mRNA-1"/>
    <property type="gene ID" value="HDID_0000869801"/>
</dbReference>
<dbReference type="STRING" id="6216.A0A0R3STG6"/>
<evidence type="ECO:0000313" key="12">
    <source>
        <dbReference type="Proteomes" id="UP000274504"/>
    </source>
</evidence>
<dbReference type="PANTHER" id="PTHR12866:SF2">
    <property type="entry name" value="UBIQUITIN-LIKE-CONJUGATING ENZYME ATG3"/>
    <property type="match status" value="1"/>
</dbReference>
<keyword evidence="6" id="KW-0833">Ubl conjugation pathway</keyword>
<dbReference type="GO" id="GO:0000407">
    <property type="term" value="C:phagophore assembly site"/>
    <property type="evidence" value="ECO:0007669"/>
    <property type="project" value="TreeGrafter"/>
</dbReference>
<evidence type="ECO:0000256" key="10">
    <source>
        <dbReference type="SAM" id="MobiDB-lite"/>
    </source>
</evidence>
<accession>A0A0R3STG6</accession>
<dbReference type="Pfam" id="PF03987">
    <property type="entry name" value="Autophagy_act_C"/>
    <property type="match status" value="1"/>
</dbReference>
<evidence type="ECO:0000256" key="8">
    <source>
        <dbReference type="ARBA" id="ARBA00023006"/>
    </source>
</evidence>
<reference evidence="13" key="1">
    <citation type="submission" date="2017-02" db="UniProtKB">
        <authorList>
            <consortium name="WormBaseParasite"/>
        </authorList>
    </citation>
    <scope>IDENTIFICATION</scope>
</reference>
<evidence type="ECO:0000256" key="9">
    <source>
        <dbReference type="ARBA" id="ARBA00034553"/>
    </source>
</evidence>
<keyword evidence="7" id="KW-0653">Protein transport</keyword>
<dbReference type="GO" id="GO:0044804">
    <property type="term" value="P:nucleophagy"/>
    <property type="evidence" value="ECO:0007669"/>
    <property type="project" value="TreeGrafter"/>
</dbReference>
<feature type="region of interest" description="Disordered" evidence="10">
    <location>
        <begin position="170"/>
        <end position="198"/>
    </location>
</feature>
<dbReference type="PANTHER" id="PTHR12866">
    <property type="entry name" value="UBIQUITIN-LIKE-CONJUGATING ENZYME ATG3"/>
    <property type="match status" value="1"/>
</dbReference>
<organism evidence="13">
    <name type="scientific">Hymenolepis diminuta</name>
    <name type="common">Rat tapeworm</name>
    <dbReference type="NCBI Taxonomy" id="6216"/>
    <lineage>
        <taxon>Eukaryota</taxon>
        <taxon>Metazoa</taxon>
        <taxon>Spiralia</taxon>
        <taxon>Lophotrochozoa</taxon>
        <taxon>Platyhelminthes</taxon>
        <taxon>Cestoda</taxon>
        <taxon>Eucestoda</taxon>
        <taxon>Cyclophyllidea</taxon>
        <taxon>Hymenolepididae</taxon>
        <taxon>Hymenolepis</taxon>
    </lineage>
</organism>
<evidence type="ECO:0000256" key="7">
    <source>
        <dbReference type="ARBA" id="ARBA00022927"/>
    </source>
</evidence>
<evidence type="ECO:0000313" key="11">
    <source>
        <dbReference type="EMBL" id="VDL61014.1"/>
    </source>
</evidence>
<evidence type="ECO:0000256" key="1">
    <source>
        <dbReference type="ARBA" id="ARBA00004496"/>
    </source>
</evidence>
<evidence type="ECO:0000256" key="2">
    <source>
        <dbReference type="ARBA" id="ARBA00007683"/>
    </source>
</evidence>
<keyword evidence="5" id="KW-0963">Cytoplasm</keyword>
<dbReference type="AlphaFoldDB" id="A0A0R3STG6"/>
<proteinExistence type="inferred from homology"/>
<dbReference type="GO" id="GO:0000045">
    <property type="term" value="P:autophagosome assembly"/>
    <property type="evidence" value="ECO:0007669"/>
    <property type="project" value="TreeGrafter"/>
</dbReference>
<dbReference type="GO" id="GO:0000422">
    <property type="term" value="P:autophagy of mitochondrion"/>
    <property type="evidence" value="ECO:0007669"/>
    <property type="project" value="TreeGrafter"/>
</dbReference>
<keyword evidence="4" id="KW-0813">Transport</keyword>
<keyword evidence="8" id="KW-0072">Autophagy</keyword>
<evidence type="ECO:0000256" key="6">
    <source>
        <dbReference type="ARBA" id="ARBA00022786"/>
    </source>
</evidence>
<name>A0A0R3STG6_HYMDI</name>
<evidence type="ECO:0000313" key="13">
    <source>
        <dbReference type="WBParaSite" id="HDID_0000869801-mRNA-1"/>
    </source>
</evidence>
<dbReference type="GO" id="GO:0015031">
    <property type="term" value="P:protein transport"/>
    <property type="evidence" value="ECO:0007669"/>
    <property type="project" value="UniProtKB-KW"/>
</dbReference>
<dbReference type="GO" id="GO:0005829">
    <property type="term" value="C:cytosol"/>
    <property type="evidence" value="ECO:0007669"/>
    <property type="project" value="TreeGrafter"/>
</dbReference>
<evidence type="ECO:0000256" key="4">
    <source>
        <dbReference type="ARBA" id="ARBA00022448"/>
    </source>
</evidence>
<dbReference type="Gene3D" id="3.30.1460.50">
    <property type="match status" value="1"/>
</dbReference>
<evidence type="ECO:0000256" key="3">
    <source>
        <dbReference type="ARBA" id="ARBA00017573"/>
    </source>
</evidence>
<comment type="subcellular location">
    <subcellularLocation>
        <location evidence="1">Cytoplasm</location>
    </subcellularLocation>
</comment>
<dbReference type="OrthoDB" id="1584384at2759"/>